<name>A0ABD3DQ41_9LAMI</name>
<organism evidence="2 3">
    <name type="scientific">Castilleja foliolosa</name>
    <dbReference type="NCBI Taxonomy" id="1961234"/>
    <lineage>
        <taxon>Eukaryota</taxon>
        <taxon>Viridiplantae</taxon>
        <taxon>Streptophyta</taxon>
        <taxon>Embryophyta</taxon>
        <taxon>Tracheophyta</taxon>
        <taxon>Spermatophyta</taxon>
        <taxon>Magnoliopsida</taxon>
        <taxon>eudicotyledons</taxon>
        <taxon>Gunneridae</taxon>
        <taxon>Pentapetalae</taxon>
        <taxon>asterids</taxon>
        <taxon>lamiids</taxon>
        <taxon>Lamiales</taxon>
        <taxon>Orobanchaceae</taxon>
        <taxon>Pedicularideae</taxon>
        <taxon>Castillejinae</taxon>
        <taxon>Castilleja</taxon>
    </lineage>
</organism>
<evidence type="ECO:0000313" key="3">
    <source>
        <dbReference type="Proteomes" id="UP001632038"/>
    </source>
</evidence>
<sequence>MEDAKPQTLDPLAPIQSTGDFYSIDYDSLDVSIGYRGKRLGYMSSDGGGIKARQSSYVNATPHLDATEVLSDAIYLIEAN</sequence>
<evidence type="ECO:0000313" key="2">
    <source>
        <dbReference type="EMBL" id="KAL3644345.1"/>
    </source>
</evidence>
<reference evidence="3" key="1">
    <citation type="journal article" date="2024" name="IScience">
        <title>Strigolactones Initiate the Formation of Haustorium-like Structures in Castilleja.</title>
        <authorList>
            <person name="Buerger M."/>
            <person name="Peterson D."/>
            <person name="Chory J."/>
        </authorList>
    </citation>
    <scope>NUCLEOTIDE SEQUENCE [LARGE SCALE GENOMIC DNA]</scope>
</reference>
<gene>
    <name evidence="2" type="ORF">CASFOL_012277</name>
</gene>
<dbReference type="Pfam" id="PF03168">
    <property type="entry name" value="LEA_2"/>
    <property type="match status" value="1"/>
</dbReference>
<proteinExistence type="predicted"/>
<dbReference type="InterPro" id="IPR004864">
    <property type="entry name" value="LEA_2"/>
</dbReference>
<comment type="caution">
    <text evidence="2">The sequence shown here is derived from an EMBL/GenBank/DDBJ whole genome shotgun (WGS) entry which is preliminary data.</text>
</comment>
<evidence type="ECO:0000259" key="1">
    <source>
        <dbReference type="Pfam" id="PF03168"/>
    </source>
</evidence>
<dbReference type="EMBL" id="JAVIJP010000015">
    <property type="protein sequence ID" value="KAL3644345.1"/>
    <property type="molecule type" value="Genomic_DNA"/>
</dbReference>
<keyword evidence="3" id="KW-1185">Reference proteome</keyword>
<feature type="domain" description="Late embryogenesis abundant protein LEA-2 subgroup" evidence="1">
    <location>
        <begin position="22"/>
        <end position="77"/>
    </location>
</feature>
<accession>A0ABD3DQ41</accession>
<dbReference type="Proteomes" id="UP001632038">
    <property type="component" value="Unassembled WGS sequence"/>
</dbReference>
<protein>
    <recommendedName>
        <fullName evidence="1">Late embryogenesis abundant protein LEA-2 subgroup domain-containing protein</fullName>
    </recommendedName>
</protein>
<dbReference type="AlphaFoldDB" id="A0ABD3DQ41"/>